<comment type="caution">
    <text evidence="1">The sequence shown here is derived from an EMBL/GenBank/DDBJ whole genome shotgun (WGS) entry which is preliminary data.</text>
</comment>
<proteinExistence type="predicted"/>
<dbReference type="AlphaFoldDB" id="A0AAE0X7X5"/>
<reference evidence="1" key="2">
    <citation type="submission" date="2023-06" db="EMBL/GenBank/DDBJ databases">
        <authorList>
            <consortium name="Lawrence Berkeley National Laboratory"/>
            <person name="Haridas S."/>
            <person name="Hensen N."/>
            <person name="Bonometti L."/>
            <person name="Westerberg I."/>
            <person name="Brannstrom I.O."/>
            <person name="Guillou S."/>
            <person name="Cros-Aarteil S."/>
            <person name="Calhoun S."/>
            <person name="Kuo A."/>
            <person name="Mondo S."/>
            <person name="Pangilinan J."/>
            <person name="Riley R."/>
            <person name="Labutti K."/>
            <person name="Andreopoulos B."/>
            <person name="Lipzen A."/>
            <person name="Chen C."/>
            <person name="Yanf M."/>
            <person name="Daum C."/>
            <person name="Ng V."/>
            <person name="Clum A."/>
            <person name="Steindorff A."/>
            <person name="Ohm R."/>
            <person name="Martin F."/>
            <person name="Silar P."/>
            <person name="Natvig D."/>
            <person name="Lalanne C."/>
            <person name="Gautier V."/>
            <person name="Ament-Velasquez S.L."/>
            <person name="Kruys A."/>
            <person name="Hutchinson M.I."/>
            <person name="Powell A.J."/>
            <person name="Barry K."/>
            <person name="Miller A.N."/>
            <person name="Grigoriev I.V."/>
            <person name="Debuchy R."/>
            <person name="Gladieux P."/>
            <person name="Thoren M.H."/>
            <person name="Johannesson H."/>
        </authorList>
    </citation>
    <scope>NUCLEOTIDE SEQUENCE</scope>
    <source>
        <strain evidence="1">CBS 314.62</strain>
    </source>
</reference>
<sequence>MFPSSSSWRQTAARVWTFFLLSSSTAASVAGKWLWCLRRRSSCTSRGRVVSCRKLLHLAWRTAGLHLSKIRQPADRTDTGYRTTYS</sequence>
<dbReference type="Proteomes" id="UP001270362">
    <property type="component" value="Unassembled WGS sequence"/>
</dbReference>
<protein>
    <submittedName>
        <fullName evidence="1">Uncharacterized protein</fullName>
    </submittedName>
</protein>
<accession>A0AAE0X7X5</accession>
<name>A0AAE0X7X5_9PEZI</name>
<reference evidence="1" key="1">
    <citation type="journal article" date="2023" name="Mol. Phylogenet. Evol.">
        <title>Genome-scale phylogeny and comparative genomics of the fungal order Sordariales.</title>
        <authorList>
            <person name="Hensen N."/>
            <person name="Bonometti L."/>
            <person name="Westerberg I."/>
            <person name="Brannstrom I.O."/>
            <person name="Guillou S."/>
            <person name="Cros-Aarteil S."/>
            <person name="Calhoun S."/>
            <person name="Haridas S."/>
            <person name="Kuo A."/>
            <person name="Mondo S."/>
            <person name="Pangilinan J."/>
            <person name="Riley R."/>
            <person name="LaButti K."/>
            <person name="Andreopoulos B."/>
            <person name="Lipzen A."/>
            <person name="Chen C."/>
            <person name="Yan M."/>
            <person name="Daum C."/>
            <person name="Ng V."/>
            <person name="Clum A."/>
            <person name="Steindorff A."/>
            <person name="Ohm R.A."/>
            <person name="Martin F."/>
            <person name="Silar P."/>
            <person name="Natvig D.O."/>
            <person name="Lalanne C."/>
            <person name="Gautier V."/>
            <person name="Ament-Velasquez S.L."/>
            <person name="Kruys A."/>
            <person name="Hutchinson M.I."/>
            <person name="Powell A.J."/>
            <person name="Barry K."/>
            <person name="Miller A.N."/>
            <person name="Grigoriev I.V."/>
            <person name="Debuchy R."/>
            <person name="Gladieux P."/>
            <person name="Hiltunen Thoren M."/>
            <person name="Johannesson H."/>
        </authorList>
    </citation>
    <scope>NUCLEOTIDE SEQUENCE</scope>
    <source>
        <strain evidence="1">CBS 314.62</strain>
    </source>
</reference>
<organism evidence="1 2">
    <name type="scientific">Podospora appendiculata</name>
    <dbReference type="NCBI Taxonomy" id="314037"/>
    <lineage>
        <taxon>Eukaryota</taxon>
        <taxon>Fungi</taxon>
        <taxon>Dikarya</taxon>
        <taxon>Ascomycota</taxon>
        <taxon>Pezizomycotina</taxon>
        <taxon>Sordariomycetes</taxon>
        <taxon>Sordariomycetidae</taxon>
        <taxon>Sordariales</taxon>
        <taxon>Podosporaceae</taxon>
        <taxon>Podospora</taxon>
    </lineage>
</organism>
<gene>
    <name evidence="1" type="ORF">B0T22DRAFT_457368</name>
</gene>
<keyword evidence="2" id="KW-1185">Reference proteome</keyword>
<evidence type="ECO:0000313" key="2">
    <source>
        <dbReference type="Proteomes" id="UP001270362"/>
    </source>
</evidence>
<evidence type="ECO:0000313" key="1">
    <source>
        <dbReference type="EMBL" id="KAK3687506.1"/>
    </source>
</evidence>
<dbReference type="EMBL" id="JAULSO010000002">
    <property type="protein sequence ID" value="KAK3687506.1"/>
    <property type="molecule type" value="Genomic_DNA"/>
</dbReference>